<dbReference type="InterPro" id="IPR032854">
    <property type="entry name" value="ALKBH3"/>
</dbReference>
<feature type="domain" description="Fe2OG dioxygenase" evidence="9">
    <location>
        <begin position="107"/>
        <end position="204"/>
    </location>
</feature>
<dbReference type="Pfam" id="PF13532">
    <property type="entry name" value="2OG-FeII_Oxy_2"/>
    <property type="match status" value="1"/>
</dbReference>
<dbReference type="PROSITE" id="PS51471">
    <property type="entry name" value="FE2OG_OXY"/>
    <property type="match status" value="1"/>
</dbReference>
<sequence length="204" mass="24210">MEQLDMFAPAPDYNKTIKINNGEYIYIPNFYGRIMANYYLQQFTNTIEWKQESMNMYGKQIPFPRLTAWYGENDKPYSFSGITLQPHPWTKELIEIKDKIDHKAQVKFNSVLLNRYRNGNDSISWHTDAEKELGKNPVIASVNFGAERKFQLKHMHTDEKIELNLKHGSLLIMKGELQHFWKHQVPKTKMKVEERINLTFRVIK</sequence>
<dbReference type="GO" id="GO:0016705">
    <property type="term" value="F:oxidoreductase activity, acting on paired donors, with incorporation or reduction of molecular oxygen"/>
    <property type="evidence" value="ECO:0007669"/>
    <property type="project" value="UniProtKB-ARBA"/>
</dbReference>
<keyword evidence="6" id="KW-0560">Oxidoreductase</keyword>
<accession>A0A238VI95</accession>
<keyword evidence="2" id="KW-0479">Metal-binding</keyword>
<keyword evidence="5 10" id="KW-0223">Dioxygenase</keyword>
<proteinExistence type="predicted"/>
<dbReference type="PANTHER" id="PTHR31212:SF4">
    <property type="entry name" value="ALPHA-KETOGLUTARATE-DEPENDENT DIOXYGENASE ALKB HOMOLOG 3"/>
    <property type="match status" value="1"/>
</dbReference>
<dbReference type="FunFam" id="2.60.120.590:FF:000004">
    <property type="entry name" value="DNA oxidative demethylase ALKBH2"/>
    <property type="match status" value="1"/>
</dbReference>
<keyword evidence="8" id="KW-0234">DNA repair</keyword>
<dbReference type="OrthoDB" id="190276at2"/>
<gene>
    <name evidence="10" type="ORF">SAMN04488111_0524</name>
</gene>
<dbReference type="GO" id="GO:0032451">
    <property type="term" value="F:demethylase activity"/>
    <property type="evidence" value="ECO:0007669"/>
    <property type="project" value="UniProtKB-ARBA"/>
</dbReference>
<dbReference type="GO" id="GO:0016787">
    <property type="term" value="F:hydrolase activity"/>
    <property type="evidence" value="ECO:0007669"/>
    <property type="project" value="UniProtKB-ARBA"/>
</dbReference>
<dbReference type="PANTHER" id="PTHR31212">
    <property type="entry name" value="ALPHA-KETOGLUTARATE-DEPENDENT DIOXYGENASE ALKB HOMOLOG 3"/>
    <property type="match status" value="1"/>
</dbReference>
<keyword evidence="4" id="KW-0460">Magnesium</keyword>
<evidence type="ECO:0000256" key="5">
    <source>
        <dbReference type="ARBA" id="ARBA00022964"/>
    </source>
</evidence>
<evidence type="ECO:0000256" key="8">
    <source>
        <dbReference type="ARBA" id="ARBA00023204"/>
    </source>
</evidence>
<dbReference type="InterPro" id="IPR005123">
    <property type="entry name" value="Oxoglu/Fe-dep_dioxygenase_dom"/>
</dbReference>
<evidence type="ECO:0000313" key="11">
    <source>
        <dbReference type="Proteomes" id="UP000198412"/>
    </source>
</evidence>
<keyword evidence="11" id="KW-1185">Reference proteome</keyword>
<evidence type="ECO:0000259" key="9">
    <source>
        <dbReference type="PROSITE" id="PS51471"/>
    </source>
</evidence>
<reference evidence="11" key="1">
    <citation type="submission" date="2017-06" db="EMBL/GenBank/DDBJ databases">
        <authorList>
            <person name="Varghese N."/>
            <person name="Submissions S."/>
        </authorList>
    </citation>
    <scope>NUCLEOTIDE SEQUENCE [LARGE SCALE GENOMIC DNA]</scope>
    <source>
        <strain evidence="11">DSM 27993</strain>
    </source>
</reference>
<dbReference type="GO" id="GO:0051213">
    <property type="term" value="F:dioxygenase activity"/>
    <property type="evidence" value="ECO:0007669"/>
    <property type="project" value="UniProtKB-KW"/>
</dbReference>
<dbReference type="EMBL" id="FZNX01000001">
    <property type="protein sequence ID" value="SNR33908.1"/>
    <property type="molecule type" value="Genomic_DNA"/>
</dbReference>
<dbReference type="InterPro" id="IPR037151">
    <property type="entry name" value="AlkB-like_sf"/>
</dbReference>
<evidence type="ECO:0000256" key="2">
    <source>
        <dbReference type="ARBA" id="ARBA00022723"/>
    </source>
</evidence>
<evidence type="ECO:0000256" key="1">
    <source>
        <dbReference type="ARBA" id="ARBA00001954"/>
    </source>
</evidence>
<dbReference type="RefSeq" id="WP_089376860.1">
    <property type="nucleotide sequence ID" value="NZ_FZNX01000001.1"/>
</dbReference>
<keyword evidence="7" id="KW-0408">Iron</keyword>
<evidence type="ECO:0000256" key="7">
    <source>
        <dbReference type="ARBA" id="ARBA00023004"/>
    </source>
</evidence>
<dbReference type="InterPro" id="IPR027450">
    <property type="entry name" value="AlkB-like"/>
</dbReference>
<name>A0A238VI95_9FLAO</name>
<evidence type="ECO:0000256" key="4">
    <source>
        <dbReference type="ARBA" id="ARBA00022842"/>
    </source>
</evidence>
<protein>
    <submittedName>
        <fullName evidence="10">Alkylated DNA repair dioxygenase AlkB</fullName>
    </submittedName>
</protein>
<evidence type="ECO:0000313" key="10">
    <source>
        <dbReference type="EMBL" id="SNR33908.1"/>
    </source>
</evidence>
<organism evidence="10 11">
    <name type="scientific">Lutibacter flavus</name>
    <dbReference type="NCBI Taxonomy" id="691689"/>
    <lineage>
        <taxon>Bacteria</taxon>
        <taxon>Pseudomonadati</taxon>
        <taxon>Bacteroidota</taxon>
        <taxon>Flavobacteriia</taxon>
        <taxon>Flavobacteriales</taxon>
        <taxon>Flavobacteriaceae</taxon>
        <taxon>Lutibacter</taxon>
    </lineage>
</organism>
<comment type="cofactor">
    <cofactor evidence="1">
        <name>Fe(2+)</name>
        <dbReference type="ChEBI" id="CHEBI:29033"/>
    </cofactor>
</comment>
<dbReference type="GO" id="GO:0046872">
    <property type="term" value="F:metal ion binding"/>
    <property type="evidence" value="ECO:0007669"/>
    <property type="project" value="UniProtKB-KW"/>
</dbReference>
<evidence type="ECO:0000256" key="6">
    <source>
        <dbReference type="ARBA" id="ARBA00023002"/>
    </source>
</evidence>
<dbReference type="Proteomes" id="UP000198412">
    <property type="component" value="Unassembled WGS sequence"/>
</dbReference>
<dbReference type="GO" id="GO:0140097">
    <property type="term" value="F:catalytic activity, acting on DNA"/>
    <property type="evidence" value="ECO:0007669"/>
    <property type="project" value="UniProtKB-ARBA"/>
</dbReference>
<evidence type="ECO:0000256" key="3">
    <source>
        <dbReference type="ARBA" id="ARBA00022763"/>
    </source>
</evidence>
<dbReference type="GO" id="GO:0006307">
    <property type="term" value="P:DNA alkylation repair"/>
    <property type="evidence" value="ECO:0007669"/>
    <property type="project" value="InterPro"/>
</dbReference>
<dbReference type="Gene3D" id="2.60.120.590">
    <property type="entry name" value="Alpha-ketoglutarate-dependent dioxygenase AlkB-like"/>
    <property type="match status" value="1"/>
</dbReference>
<dbReference type="SUPFAM" id="SSF51197">
    <property type="entry name" value="Clavaminate synthase-like"/>
    <property type="match status" value="1"/>
</dbReference>
<keyword evidence="3" id="KW-0227">DNA damage</keyword>
<dbReference type="AlphaFoldDB" id="A0A238VI95"/>